<accession>A0A917V3C3</accession>
<name>A0A917V3C3_9HYPH</name>
<dbReference type="Gene3D" id="3.30.420.240">
    <property type="match status" value="1"/>
</dbReference>
<dbReference type="Gene3D" id="3.40.50.300">
    <property type="entry name" value="P-loop containing nucleotide triphosphate hydrolases"/>
    <property type="match status" value="1"/>
</dbReference>
<reference evidence="3 4" key="1">
    <citation type="journal article" date="2014" name="Int. J. Syst. Evol. Microbiol.">
        <title>Complete genome sequence of Corynebacterium casei LMG S-19264T (=DSM 44701T), isolated from a smear-ripened cheese.</title>
        <authorList>
            <consortium name="US DOE Joint Genome Institute (JGI-PGF)"/>
            <person name="Walter F."/>
            <person name="Albersmeier A."/>
            <person name="Kalinowski J."/>
            <person name="Ruckert C."/>
        </authorList>
    </citation>
    <scope>NUCLEOTIDE SEQUENCE [LARGE SCALE GENOMIC DNA]</scope>
    <source>
        <strain evidence="3 4">CGMCC 1.9161</strain>
    </source>
</reference>
<keyword evidence="1" id="KW-1188">Viral release from host cell</keyword>
<evidence type="ECO:0000259" key="2">
    <source>
        <dbReference type="Pfam" id="PF17289"/>
    </source>
</evidence>
<dbReference type="InterPro" id="IPR027417">
    <property type="entry name" value="P-loop_NTPase"/>
</dbReference>
<organism evidence="3 4">
    <name type="scientific">Salinarimonas ramus</name>
    <dbReference type="NCBI Taxonomy" id="690164"/>
    <lineage>
        <taxon>Bacteria</taxon>
        <taxon>Pseudomonadati</taxon>
        <taxon>Pseudomonadota</taxon>
        <taxon>Alphaproteobacteria</taxon>
        <taxon>Hyphomicrobiales</taxon>
        <taxon>Salinarimonadaceae</taxon>
        <taxon>Salinarimonas</taxon>
    </lineage>
</organism>
<dbReference type="AlphaFoldDB" id="A0A917V3C3"/>
<dbReference type="Pfam" id="PF03237">
    <property type="entry name" value="Terminase_6N"/>
    <property type="match status" value="1"/>
</dbReference>
<dbReference type="Proteomes" id="UP000600449">
    <property type="component" value="Unassembled WGS sequence"/>
</dbReference>
<evidence type="ECO:0000313" key="4">
    <source>
        <dbReference type="Proteomes" id="UP000600449"/>
    </source>
</evidence>
<feature type="domain" description="Terminase large subunit gp17-like C-terminal" evidence="2">
    <location>
        <begin position="304"/>
        <end position="451"/>
    </location>
</feature>
<proteinExistence type="predicted"/>
<evidence type="ECO:0000256" key="1">
    <source>
        <dbReference type="ARBA" id="ARBA00022612"/>
    </source>
</evidence>
<dbReference type="EMBL" id="BMMF01000004">
    <property type="protein sequence ID" value="GGK29875.1"/>
    <property type="molecule type" value="Genomic_DNA"/>
</dbReference>
<comment type="caution">
    <text evidence="3">The sequence shown here is derived from an EMBL/GenBank/DDBJ whole genome shotgun (WGS) entry which is preliminary data.</text>
</comment>
<sequence>MTGRIWTPERHLAWLTSLRARLSASTSESEKEAIWGAYSPRLRRYLEGTRRAPGWALSARTDQLPPERARDGTDWTIWLVLGGRGAGKTRTGAEWVRGMVMGAPWLTRRRVGKIALVGETFADVRDVMIDGPSGLLAIHSKRERPIWTATRRRLEWPATGAVALAFSAEDPEALRGPQFEAAWADEVGKWRHADATWDQLQFGLRLGERPREVVTTTPRTIPLVKRLLGDERVALTRASTDANRANLAPSFLQAVVDRYAGTRLGRQELDGELIDDRPDALWTRDGIEAAREEHAPALRRIAVAIDPPATSRKGADACGIVAAGIDAAGVCHVLADESGEGMRPEVWASKATMLYRRLEADALVVEVNQGGEMAAAVIREVDPGCAIVSVRATRGKHMRAEPVAVLYAQGRVKHAGTFPALEDEMADFGPEGLSGGRSPDRLDALVWAITHLALGPKPASPRVRIV</sequence>
<gene>
    <name evidence="3" type="ORF">GCM10011322_15450</name>
</gene>
<dbReference type="InterPro" id="IPR035421">
    <property type="entry name" value="Terminase_6C"/>
</dbReference>
<keyword evidence="4" id="KW-1185">Reference proteome</keyword>
<dbReference type="Pfam" id="PF17289">
    <property type="entry name" value="Terminase_6C"/>
    <property type="match status" value="1"/>
</dbReference>
<protein>
    <submittedName>
        <fullName evidence="3">DNA-packaging protein</fullName>
    </submittedName>
</protein>
<evidence type="ECO:0000313" key="3">
    <source>
        <dbReference type="EMBL" id="GGK29875.1"/>
    </source>
</evidence>